<organism evidence="1 2">
    <name type="scientific">Lentzea albidocapillata subsp. violacea</name>
    <dbReference type="NCBI Taxonomy" id="128104"/>
    <lineage>
        <taxon>Bacteria</taxon>
        <taxon>Bacillati</taxon>
        <taxon>Actinomycetota</taxon>
        <taxon>Actinomycetes</taxon>
        <taxon>Pseudonocardiales</taxon>
        <taxon>Pseudonocardiaceae</taxon>
        <taxon>Lentzea</taxon>
    </lineage>
</organism>
<accession>A0A1G8YFQ0</accession>
<sequence length="314" mass="33018">MANELRFVGCQIALVCGALAAGLPWPVATGLGAAAVVLLAVSVARLRGEWLSTMLAARLGHQLRRRTHDVGSPEHEPEALFDLLAPEGRLLTAGLGDRSAGLHSGPSGLAVVLRPDLTSDLLSFEAEGMTGRLVLHAGPVRDRAPRGWLAIRAQRDCAVFDDDVLLAMLTNTVRRRFRGVDVLSEKDVRSTVVALTHTGSGRGLLHESWAFWRAGSVVQSGFRLAGFGRTGDARWPLLRELLDAAPGVALTAAVTTGPDGGAVLRIATTTHTAITSAATELSHVCARRGVRLERLDGRHASAVAATLPIGGGSL</sequence>
<protein>
    <recommendedName>
        <fullName evidence="3">Type VII secretion protein EccE</fullName>
    </recommendedName>
</protein>
<reference evidence="2" key="1">
    <citation type="submission" date="2016-10" db="EMBL/GenBank/DDBJ databases">
        <authorList>
            <person name="Varghese N."/>
            <person name="Submissions S."/>
        </authorList>
    </citation>
    <scope>NUCLEOTIDE SEQUENCE [LARGE SCALE GENOMIC DNA]</scope>
    <source>
        <strain evidence="2">DSM 44796</strain>
    </source>
</reference>
<gene>
    <name evidence="1" type="ORF">SAMN04488074_10436</name>
</gene>
<dbReference type="Proteomes" id="UP000199682">
    <property type="component" value="Unassembled WGS sequence"/>
</dbReference>
<proteinExistence type="predicted"/>
<dbReference type="RefSeq" id="WP_090005676.1">
    <property type="nucleotide sequence ID" value="NZ_FNET01000004.1"/>
</dbReference>
<name>A0A1G8YFQ0_9PSEU</name>
<dbReference type="AlphaFoldDB" id="A0A1G8YFQ0"/>
<evidence type="ECO:0008006" key="3">
    <source>
        <dbReference type="Google" id="ProtNLM"/>
    </source>
</evidence>
<dbReference type="EMBL" id="FNET01000004">
    <property type="protein sequence ID" value="SDK01658.1"/>
    <property type="molecule type" value="Genomic_DNA"/>
</dbReference>
<evidence type="ECO:0000313" key="1">
    <source>
        <dbReference type="EMBL" id="SDK01658.1"/>
    </source>
</evidence>
<evidence type="ECO:0000313" key="2">
    <source>
        <dbReference type="Proteomes" id="UP000199682"/>
    </source>
</evidence>